<dbReference type="PROSITE" id="PS51843">
    <property type="entry name" value="NR_LBD"/>
    <property type="match status" value="1"/>
</dbReference>
<proteinExistence type="predicted"/>
<protein>
    <submittedName>
        <fullName evidence="8">Nuclear receptor ROR-alpha</fullName>
    </submittedName>
</protein>
<feature type="compositionally biased region" description="Polar residues" evidence="5">
    <location>
        <begin position="235"/>
        <end position="280"/>
    </location>
</feature>
<dbReference type="Gene3D" id="1.10.565.10">
    <property type="entry name" value="Retinoid X Receptor"/>
    <property type="match status" value="1"/>
</dbReference>
<organism evidence="7 8">
    <name type="scientific">Aplysia californica</name>
    <name type="common">California sea hare</name>
    <dbReference type="NCBI Taxonomy" id="6500"/>
    <lineage>
        <taxon>Eukaryota</taxon>
        <taxon>Metazoa</taxon>
        <taxon>Spiralia</taxon>
        <taxon>Lophotrochozoa</taxon>
        <taxon>Mollusca</taxon>
        <taxon>Gastropoda</taxon>
        <taxon>Heterobranchia</taxon>
        <taxon>Euthyneura</taxon>
        <taxon>Tectipleura</taxon>
        <taxon>Aplysiida</taxon>
        <taxon>Aplysioidea</taxon>
        <taxon>Aplysiidae</taxon>
        <taxon>Aplysia</taxon>
    </lineage>
</organism>
<feature type="region of interest" description="Disordered" evidence="5">
    <location>
        <begin position="235"/>
        <end position="310"/>
    </location>
</feature>
<dbReference type="Pfam" id="PF00104">
    <property type="entry name" value="Hormone_recep"/>
    <property type="match status" value="1"/>
</dbReference>
<keyword evidence="3" id="KW-0804">Transcription</keyword>
<dbReference type="PANTHER" id="PTHR45805">
    <property type="entry name" value="NUCLEAR HORMONE RECEPTOR HR3-RELATED"/>
    <property type="match status" value="1"/>
</dbReference>
<sequence length="611" mass="69416">MPSFEGIKNKACCLGSDLFIPDDFEFPPLSAGIHQSEYRPVMSPTFFALDDEVEKNICDLNYDFPEPTGGNSDASAQAENVQNVDSHTPSTELPIQSLEWMHAEVIRQMNNSYDEVLSLAEDLSKCQLYSYEMTLLGPIFNELCISGPKNKPVSGSNSVQQSDVGRQVSVQHDSQSHTTSQKPPMQLNSQCHIISQQIHTHSHYPTNSQQAPMQFNSQYHSISYQTPTQFNSQYHTISQQTPRLPGSKYQSNQTFAPCGISSPTSLLSATPKSTTYSTGLSSHPNHHRPSGSPSSSSPSPPQPKPARSEQGLCEADYNKTLPWCEFSEGHLDDVASMLLEAHEKHIGKDMNSVSREEIAEKSEIYLKLCRLKERVFGKHTLFHNKDEYFEILENTGVDIDGRKEWMGVNVQVTNDVLFKVVRFIKSVPGFLDLCKDDRIVLCRSSFIDCFVLGSFRGFDIRNNIIINELNQATNYEEILGIFPEFDENIRFYVAFIRRIQAMDLTREEIVLLKAICITSPDRDGLKERQKVEALYWRFLCCLLLSLHRRHPKPYSVYSQVITLLTDLKTCLIIHRQLQEKFYVDIVKLTSEIDAPLYKELFLSGHRTTEES</sequence>
<evidence type="ECO:0000259" key="6">
    <source>
        <dbReference type="PROSITE" id="PS51843"/>
    </source>
</evidence>
<dbReference type="InterPro" id="IPR000536">
    <property type="entry name" value="Nucl_hrmn_rcpt_lig-bd"/>
</dbReference>
<dbReference type="GeneID" id="101848051"/>
<evidence type="ECO:0000256" key="1">
    <source>
        <dbReference type="ARBA" id="ARBA00004123"/>
    </source>
</evidence>
<feature type="compositionally biased region" description="Polar residues" evidence="5">
    <location>
        <begin position="153"/>
        <end position="185"/>
    </location>
</feature>
<dbReference type="SUPFAM" id="SSF48508">
    <property type="entry name" value="Nuclear receptor ligand-binding domain"/>
    <property type="match status" value="1"/>
</dbReference>
<feature type="domain" description="NR LBD" evidence="6">
    <location>
        <begin position="384"/>
        <end position="603"/>
    </location>
</feature>
<dbReference type="SMART" id="SM00430">
    <property type="entry name" value="HOLI"/>
    <property type="match status" value="1"/>
</dbReference>
<dbReference type="PANTHER" id="PTHR45805:SF2">
    <property type="entry name" value="NUCLEAR HORMONE RECEPTOR HR3-RELATED"/>
    <property type="match status" value="1"/>
</dbReference>
<evidence type="ECO:0000313" key="7">
    <source>
        <dbReference type="Proteomes" id="UP000694888"/>
    </source>
</evidence>
<accession>A0ABM0JT15</accession>
<gene>
    <name evidence="8" type="primary">LOC101848051</name>
</gene>
<evidence type="ECO:0000256" key="5">
    <source>
        <dbReference type="SAM" id="MobiDB-lite"/>
    </source>
</evidence>
<keyword evidence="4 8" id="KW-0675">Receptor</keyword>
<evidence type="ECO:0000256" key="3">
    <source>
        <dbReference type="ARBA" id="ARBA00023163"/>
    </source>
</evidence>
<keyword evidence="2" id="KW-0805">Transcription regulation</keyword>
<dbReference type="RefSeq" id="XP_005100832.1">
    <property type="nucleotide sequence ID" value="XM_005100775.2"/>
</dbReference>
<evidence type="ECO:0000313" key="8">
    <source>
        <dbReference type="RefSeq" id="XP_005100832.1"/>
    </source>
</evidence>
<dbReference type="InterPro" id="IPR001723">
    <property type="entry name" value="Nuclear_hrmn_rcpt"/>
</dbReference>
<comment type="subcellular location">
    <subcellularLocation>
        <location evidence="1">Nucleus</location>
    </subcellularLocation>
</comment>
<feature type="region of interest" description="Disordered" evidence="5">
    <location>
        <begin position="151"/>
        <end position="185"/>
    </location>
</feature>
<evidence type="ECO:0000256" key="2">
    <source>
        <dbReference type="ARBA" id="ARBA00023015"/>
    </source>
</evidence>
<keyword evidence="7" id="KW-1185">Reference proteome</keyword>
<dbReference type="InterPro" id="IPR035500">
    <property type="entry name" value="NHR-like_dom_sf"/>
</dbReference>
<reference evidence="8" key="1">
    <citation type="submission" date="2025-08" db="UniProtKB">
        <authorList>
            <consortium name="RefSeq"/>
        </authorList>
    </citation>
    <scope>IDENTIFICATION</scope>
</reference>
<evidence type="ECO:0000256" key="4">
    <source>
        <dbReference type="ARBA" id="ARBA00023170"/>
    </source>
</evidence>
<dbReference type="PRINTS" id="PR00398">
    <property type="entry name" value="STRDHORMONER"/>
</dbReference>
<name>A0ABM0JT15_APLCA</name>
<dbReference type="Proteomes" id="UP000694888">
    <property type="component" value="Unplaced"/>
</dbReference>